<evidence type="ECO:0008006" key="3">
    <source>
        <dbReference type="Google" id="ProtNLM"/>
    </source>
</evidence>
<dbReference type="AlphaFoldDB" id="A0A1I5RS12"/>
<dbReference type="STRING" id="1465490.SAMN05444277_101390"/>
<dbReference type="InterPro" id="IPR029068">
    <property type="entry name" value="Glyas_Bleomycin-R_OHBP_Dase"/>
</dbReference>
<dbReference type="EMBL" id="FOXQ01000001">
    <property type="protein sequence ID" value="SFP61314.1"/>
    <property type="molecule type" value="Genomic_DNA"/>
</dbReference>
<accession>A0A1I5RS12</accession>
<dbReference type="RefSeq" id="WP_218148413.1">
    <property type="nucleotide sequence ID" value="NZ_FOXQ01000001.1"/>
</dbReference>
<dbReference type="SUPFAM" id="SSF54593">
    <property type="entry name" value="Glyoxalase/Bleomycin resistance protein/Dihydroxybiphenyl dioxygenase"/>
    <property type="match status" value="1"/>
</dbReference>
<gene>
    <name evidence="1" type="ORF">SAMN05444277_101390</name>
</gene>
<name>A0A1I5RS12_9BACT</name>
<dbReference type="Proteomes" id="UP000199031">
    <property type="component" value="Unassembled WGS sequence"/>
</dbReference>
<evidence type="ECO:0000313" key="2">
    <source>
        <dbReference type="Proteomes" id="UP000199031"/>
    </source>
</evidence>
<proteinExistence type="predicted"/>
<keyword evidence="2" id="KW-1185">Reference proteome</keyword>
<protein>
    <recommendedName>
        <fullName evidence="3">Glyoxalase/Bleomycin resistance protein/Dioxygenase superfamily protein</fullName>
    </recommendedName>
</protein>
<organism evidence="1 2">
    <name type="scientific">Parafilimonas terrae</name>
    <dbReference type="NCBI Taxonomy" id="1465490"/>
    <lineage>
        <taxon>Bacteria</taxon>
        <taxon>Pseudomonadati</taxon>
        <taxon>Bacteroidota</taxon>
        <taxon>Chitinophagia</taxon>
        <taxon>Chitinophagales</taxon>
        <taxon>Chitinophagaceae</taxon>
        <taxon>Parafilimonas</taxon>
    </lineage>
</organism>
<reference evidence="1 2" key="1">
    <citation type="submission" date="2016-10" db="EMBL/GenBank/DDBJ databases">
        <authorList>
            <person name="de Groot N.N."/>
        </authorList>
    </citation>
    <scope>NUCLEOTIDE SEQUENCE [LARGE SCALE GENOMIC DNA]</scope>
    <source>
        <strain evidence="1 2">DSM 28286</strain>
    </source>
</reference>
<dbReference type="Gene3D" id="3.10.180.10">
    <property type="entry name" value="2,3-Dihydroxybiphenyl 1,2-Dioxygenase, domain 1"/>
    <property type="match status" value="1"/>
</dbReference>
<sequence length="93" mass="10522">MENVTGIGGVFIKAKDPESLAKWYKGNLGIDFMEGNYAAFPWINEKPDNPGTTVFSFFEESSEYFSPSQSQFMINFRVKDLQALLQSLKEKGI</sequence>
<evidence type="ECO:0000313" key="1">
    <source>
        <dbReference type="EMBL" id="SFP61314.1"/>
    </source>
</evidence>